<evidence type="ECO:0000313" key="1">
    <source>
        <dbReference type="EMBL" id="MFC3164127.1"/>
    </source>
</evidence>
<dbReference type="Proteomes" id="UP001595647">
    <property type="component" value="Unassembled WGS sequence"/>
</dbReference>
<comment type="caution">
    <text evidence="1">The sequence shown here is derived from an EMBL/GenBank/DDBJ whole genome shotgun (WGS) entry which is preliminary data.</text>
</comment>
<name>A0ABV7I0F4_9HYPH</name>
<reference evidence="2" key="1">
    <citation type="journal article" date="2019" name="Int. J. Syst. Evol. Microbiol.">
        <title>The Global Catalogue of Microorganisms (GCM) 10K type strain sequencing project: providing services to taxonomists for standard genome sequencing and annotation.</title>
        <authorList>
            <consortium name="The Broad Institute Genomics Platform"/>
            <consortium name="The Broad Institute Genome Sequencing Center for Infectious Disease"/>
            <person name="Wu L."/>
            <person name="Ma J."/>
        </authorList>
    </citation>
    <scope>NUCLEOTIDE SEQUENCE [LARGE SCALE GENOMIC DNA]</scope>
    <source>
        <strain evidence="2">KCTC 52231</strain>
    </source>
</reference>
<accession>A0ABV7I0F4</accession>
<proteinExistence type="predicted"/>
<sequence>MSEVFTASVQYNDWKGTSAADDADDVSKLEYFREKGVPDGAHVVAIRAYYLSIDPGNISVRAVYADGEGFDSVNEQIQSTDTLQFKEIDIEVTLEEFFSLFKRFSVVLTRDGLGLDGREYEILNPNV</sequence>
<evidence type="ECO:0000313" key="2">
    <source>
        <dbReference type="Proteomes" id="UP001595647"/>
    </source>
</evidence>
<keyword evidence="2" id="KW-1185">Reference proteome</keyword>
<protein>
    <submittedName>
        <fullName evidence="1">Uncharacterized protein</fullName>
    </submittedName>
</protein>
<dbReference type="EMBL" id="JBHRTG010000019">
    <property type="protein sequence ID" value="MFC3164127.1"/>
    <property type="molecule type" value="Genomic_DNA"/>
</dbReference>
<organism evidence="1 2">
    <name type="scientific">Ciceribacter thiooxidans</name>
    <dbReference type="NCBI Taxonomy" id="1969821"/>
    <lineage>
        <taxon>Bacteria</taxon>
        <taxon>Pseudomonadati</taxon>
        <taxon>Pseudomonadota</taxon>
        <taxon>Alphaproteobacteria</taxon>
        <taxon>Hyphomicrobiales</taxon>
        <taxon>Rhizobiaceae</taxon>
        <taxon>Ciceribacter</taxon>
    </lineage>
</organism>
<dbReference type="RefSeq" id="WP_182307185.1">
    <property type="nucleotide sequence ID" value="NZ_CP059896.1"/>
</dbReference>
<gene>
    <name evidence="1" type="ORF">ACFOHV_12670</name>
</gene>